<reference evidence="2 3" key="1">
    <citation type="submission" date="2024-08" db="EMBL/GenBank/DDBJ databases">
        <authorList>
            <person name="Arias E."/>
        </authorList>
    </citation>
    <scope>NUCLEOTIDE SEQUENCE [LARGE SCALE GENOMIC DNA]</scope>
    <source>
        <strain evidence="2 3">FAM 25317</strain>
    </source>
</reference>
<dbReference type="RefSeq" id="WP_407136987.1">
    <property type="nucleotide sequence ID" value="NZ_JBGQPK010000007.1"/>
</dbReference>
<feature type="transmembrane region" description="Helical" evidence="1">
    <location>
        <begin position="12"/>
        <end position="28"/>
    </location>
</feature>
<feature type="transmembrane region" description="Helical" evidence="1">
    <location>
        <begin position="34"/>
        <end position="50"/>
    </location>
</feature>
<evidence type="ECO:0000256" key="1">
    <source>
        <dbReference type="SAM" id="Phobius"/>
    </source>
</evidence>
<organism evidence="2 3">
    <name type="scientific">Loigolactobacillus zhaoyuanensis</name>
    <dbReference type="NCBI Taxonomy" id="2486017"/>
    <lineage>
        <taxon>Bacteria</taxon>
        <taxon>Bacillati</taxon>
        <taxon>Bacillota</taxon>
        <taxon>Bacilli</taxon>
        <taxon>Lactobacillales</taxon>
        <taxon>Lactobacillaceae</taxon>
        <taxon>Loigolactobacillus</taxon>
    </lineage>
</organism>
<evidence type="ECO:0000313" key="3">
    <source>
        <dbReference type="Proteomes" id="UP001625389"/>
    </source>
</evidence>
<keyword evidence="3" id="KW-1185">Reference proteome</keyword>
<sequence length="271" mass="30523">MLNSIQSQRRIGPLLLVVALIATVIAASRPENSVVFYFLAVALLQSFFNLRRTWLVYAPLSALLAIPFNIMVSDSAATRIYSWLFGAVLMILLIVGGLSELVLALYRRRQLKSYTKQVNQANTDGQLFFNDNALHAAGLNDAERSFFKKQVRKHYQQVQLLTGLRLQAQTLIPSYNDDLKLIDSIFRELVSAPQQMLQIDNFLYQHLPDYVSLVNGLIDMADNTVKTAADKQMLITTQAKLATFGALFTADYLLVTANERQHLQHLTTNSK</sequence>
<evidence type="ECO:0000313" key="2">
    <source>
        <dbReference type="EMBL" id="MFL2028603.1"/>
    </source>
</evidence>
<proteinExistence type="predicted"/>
<gene>
    <name evidence="2" type="ORF">ACEN34_03125</name>
</gene>
<name>A0ABW8UET4_9LACO</name>
<feature type="transmembrane region" description="Helical" evidence="1">
    <location>
        <begin position="84"/>
        <end position="106"/>
    </location>
</feature>
<keyword evidence="1" id="KW-0472">Membrane</keyword>
<accession>A0ABW8UET4</accession>
<keyword evidence="1" id="KW-1133">Transmembrane helix</keyword>
<keyword evidence="1" id="KW-0812">Transmembrane</keyword>
<protein>
    <submittedName>
        <fullName evidence="2">5-bromo-4-chloroindolyl phosphate hydrolysis family protein</fullName>
    </submittedName>
</protein>
<dbReference type="Proteomes" id="UP001625389">
    <property type="component" value="Unassembled WGS sequence"/>
</dbReference>
<dbReference type="InterPro" id="IPR018770">
    <property type="entry name" value="ChloroindolylP_hydrolase"/>
</dbReference>
<comment type="caution">
    <text evidence="2">The sequence shown here is derived from an EMBL/GenBank/DDBJ whole genome shotgun (WGS) entry which is preliminary data.</text>
</comment>
<dbReference type="EMBL" id="JBGQPK010000007">
    <property type="protein sequence ID" value="MFL2028603.1"/>
    <property type="molecule type" value="Genomic_DNA"/>
</dbReference>
<feature type="transmembrane region" description="Helical" evidence="1">
    <location>
        <begin position="55"/>
        <end position="72"/>
    </location>
</feature>
<dbReference type="Pfam" id="PF10112">
    <property type="entry name" value="Halogen_Hydrol"/>
    <property type="match status" value="1"/>
</dbReference>